<gene>
    <name evidence="1" type="ORF">ACH49Z_11135</name>
</gene>
<reference evidence="1 2" key="1">
    <citation type="submission" date="2024-10" db="EMBL/GenBank/DDBJ databases">
        <title>The Natural Products Discovery Center: Release of the First 8490 Sequenced Strains for Exploring Actinobacteria Biosynthetic Diversity.</title>
        <authorList>
            <person name="Kalkreuter E."/>
            <person name="Kautsar S.A."/>
            <person name="Yang D."/>
            <person name="Bader C.D."/>
            <person name="Teijaro C.N."/>
            <person name="Fluegel L."/>
            <person name="Davis C.M."/>
            <person name="Simpson J.R."/>
            <person name="Lauterbach L."/>
            <person name="Steele A.D."/>
            <person name="Gui C."/>
            <person name="Meng S."/>
            <person name="Li G."/>
            <person name="Viehrig K."/>
            <person name="Ye F."/>
            <person name="Su P."/>
            <person name="Kiefer A.F."/>
            <person name="Nichols A."/>
            <person name="Cepeda A.J."/>
            <person name="Yan W."/>
            <person name="Fan B."/>
            <person name="Jiang Y."/>
            <person name="Adhikari A."/>
            <person name="Zheng C.-J."/>
            <person name="Schuster L."/>
            <person name="Cowan T.M."/>
            <person name="Smanski M.J."/>
            <person name="Chevrette M.G."/>
            <person name="De Carvalho L.P.S."/>
            <person name="Shen B."/>
        </authorList>
    </citation>
    <scope>NUCLEOTIDE SEQUENCE [LARGE SCALE GENOMIC DNA]</scope>
    <source>
        <strain evidence="1 2">NPDC019377</strain>
    </source>
</reference>
<name>A0ABW7VXK8_9NOCA</name>
<comment type="caution">
    <text evidence="1">The sequence shown here is derived from an EMBL/GenBank/DDBJ whole genome shotgun (WGS) entry which is preliminary data.</text>
</comment>
<dbReference type="InterPro" id="IPR021734">
    <property type="entry name" value="DUF3303"/>
</dbReference>
<proteinExistence type="predicted"/>
<accession>A0ABW7VXK8</accession>
<keyword evidence="2" id="KW-1185">Reference proteome</keyword>
<dbReference type="Pfam" id="PF11746">
    <property type="entry name" value="DUF3303"/>
    <property type="match status" value="1"/>
</dbReference>
<sequence length="104" mass="11410">MKYVVSWTYRWNGSAAENEASIQRALQVFGSWKPAAGVTYHQMVGRLDGTGGFAVVVEIDNPMDLLDAPEKFGMVAEYQIHPVAELAEVAQAFQEGATFRESIG</sequence>
<dbReference type="RefSeq" id="WP_397061793.1">
    <property type="nucleotide sequence ID" value="NZ_JBIRYL010000001.1"/>
</dbReference>
<organism evidence="1 2">
    <name type="scientific">Nocardia testacea</name>
    <dbReference type="NCBI Taxonomy" id="248551"/>
    <lineage>
        <taxon>Bacteria</taxon>
        <taxon>Bacillati</taxon>
        <taxon>Actinomycetota</taxon>
        <taxon>Actinomycetes</taxon>
        <taxon>Mycobacteriales</taxon>
        <taxon>Nocardiaceae</taxon>
        <taxon>Nocardia</taxon>
    </lineage>
</organism>
<evidence type="ECO:0000313" key="2">
    <source>
        <dbReference type="Proteomes" id="UP001611494"/>
    </source>
</evidence>
<dbReference type="EMBL" id="JBIRYL010000001">
    <property type="protein sequence ID" value="MFI2230395.1"/>
    <property type="molecule type" value="Genomic_DNA"/>
</dbReference>
<dbReference type="Proteomes" id="UP001611494">
    <property type="component" value="Unassembled WGS sequence"/>
</dbReference>
<protein>
    <submittedName>
        <fullName evidence="1">DUF3303 domain-containing protein</fullName>
    </submittedName>
</protein>
<evidence type="ECO:0000313" key="1">
    <source>
        <dbReference type="EMBL" id="MFI2230395.1"/>
    </source>
</evidence>